<dbReference type="SUPFAM" id="SSF53448">
    <property type="entry name" value="Nucleotide-diphospho-sugar transferases"/>
    <property type="match status" value="1"/>
</dbReference>
<protein>
    <submittedName>
        <fullName evidence="1">Uncharacterized protein</fullName>
    </submittedName>
</protein>
<dbReference type="OrthoDB" id="7820774at2"/>
<sequence length="291" mass="32477">MSMFDTLRAVIRGKTPAQMRLKGRIWQWQRGDTVAGTDPVVVFAMPLVSRRRSDNWEEVCANLARTLDSLRRQSSHRWAVILCGQDAPDGITLPDNVAFVRFTGSDRYFDKGLKRRAIVRHLLRSRRDEGYLFQFDADDIAHPDLVRHIVEDHNAAGYFLPEGYLWNIATGEVAPLAEREGLKALNRICGSSNAVHFDLRRNRASGAVLNEMKAHAAIPARMEYFGLHMQPVPFPAALYVIGHGENMIGRRGKLGGKLDYIARHALPASEAQTVLRAFGVDAAEIAPAQAP</sequence>
<dbReference type="EMBL" id="CP021404">
    <property type="protein sequence ID" value="ATI42650.1"/>
    <property type="molecule type" value="Genomic_DNA"/>
</dbReference>
<dbReference type="AlphaFoldDB" id="A0A291M172"/>
<name>A0A291M172_9RHOB</name>
<evidence type="ECO:0000313" key="2">
    <source>
        <dbReference type="Proteomes" id="UP000219050"/>
    </source>
</evidence>
<organism evidence="1 2">
    <name type="scientific">Pacificitalea manganoxidans</name>
    <dbReference type="NCBI Taxonomy" id="1411902"/>
    <lineage>
        <taxon>Bacteria</taxon>
        <taxon>Pseudomonadati</taxon>
        <taxon>Pseudomonadota</taxon>
        <taxon>Alphaproteobacteria</taxon>
        <taxon>Rhodobacterales</taxon>
        <taxon>Paracoccaceae</taxon>
        <taxon>Pacificitalea</taxon>
    </lineage>
</organism>
<dbReference type="KEGG" id="cmag:CBW24_11975"/>
<dbReference type="InterPro" id="IPR029044">
    <property type="entry name" value="Nucleotide-diphossugar_trans"/>
</dbReference>
<dbReference type="Proteomes" id="UP000219050">
    <property type="component" value="Chromosome"/>
</dbReference>
<dbReference type="RefSeq" id="WP_097373730.1">
    <property type="nucleotide sequence ID" value="NZ_CP021404.1"/>
</dbReference>
<keyword evidence="2" id="KW-1185">Reference proteome</keyword>
<gene>
    <name evidence="1" type="ORF">CBW24_11975</name>
</gene>
<evidence type="ECO:0000313" key="1">
    <source>
        <dbReference type="EMBL" id="ATI42650.1"/>
    </source>
</evidence>
<proteinExistence type="predicted"/>
<dbReference type="CDD" id="cd00761">
    <property type="entry name" value="Glyco_tranf_GTA_type"/>
    <property type="match status" value="1"/>
</dbReference>
<accession>A0A291M172</accession>
<reference evidence="1 2" key="1">
    <citation type="submission" date="2017-05" db="EMBL/GenBank/DDBJ databases">
        <title>Comparative genomic and metabolic analysis of manganese-oxidizing mechanisms in Celeribater manganoxidans DY25T: its adaption to the environment of polymetallic nodule.</title>
        <authorList>
            <person name="Wang X."/>
        </authorList>
    </citation>
    <scope>NUCLEOTIDE SEQUENCE [LARGE SCALE GENOMIC DNA]</scope>
    <source>
        <strain evidence="1 2">DY25</strain>
    </source>
</reference>